<proteinExistence type="predicted"/>
<dbReference type="InterPro" id="IPR021445">
    <property type="entry name" value="DUF3095"/>
</dbReference>
<organism evidence="1 2">
    <name type="scientific">Maribacter spongiicola</name>
    <dbReference type="NCBI Taxonomy" id="1206753"/>
    <lineage>
        <taxon>Bacteria</taxon>
        <taxon>Pseudomonadati</taxon>
        <taxon>Bacteroidota</taxon>
        <taxon>Flavobacteriia</taxon>
        <taxon>Flavobacteriales</taxon>
        <taxon>Flavobacteriaceae</taxon>
        <taxon>Maribacter</taxon>
    </lineage>
</organism>
<name>A0A4R7K2D4_9FLAO</name>
<evidence type="ECO:0000313" key="2">
    <source>
        <dbReference type="Proteomes" id="UP000294749"/>
    </source>
</evidence>
<evidence type="ECO:0008006" key="3">
    <source>
        <dbReference type="Google" id="ProtNLM"/>
    </source>
</evidence>
<keyword evidence="2" id="KW-1185">Reference proteome</keyword>
<sequence length="386" mass="44233">MKNTKFYTELRKSKKPLVDLLEKEAAFTDVPISWHVVVVDIQNSTQAVQNGNHHQVNLTATGSIISVLNTVRKFKHYIEIPYFFGGDGATFLVPTALLNNVIAVLNNYSVHIKRKTNLVLRVGHVSVKDLVTENCHLKIAKHQLTERLTIPIILGNGLHKAEKIIKSNFIAPTISNFNKNLLNLEGMECRWEEVNPELNRAKVVCLLLEATEEEFQRDNYRAILRKMDDIFGTFTERQPIKSERLKLDASLFKIWEEMRVSLADKNWYYFVKNWIITNIGRLYFSLSKSGKQYLKQVGQLSHSFMLDGMINTIFTAEQDNIDLFVDYLNQLESEHKIVYGIHVTHASVMSCYVLDRKTSHSHFVDGTEGGYTSAAKMLKVKKKGIN</sequence>
<protein>
    <recommendedName>
        <fullName evidence="3">DUF3095 family protein</fullName>
    </recommendedName>
</protein>
<gene>
    <name evidence="1" type="ORF">CLV90_2123</name>
</gene>
<dbReference type="EMBL" id="SOAY01000011">
    <property type="protein sequence ID" value="TDT45042.1"/>
    <property type="molecule type" value="Genomic_DNA"/>
</dbReference>
<dbReference type="OrthoDB" id="5342145at2"/>
<dbReference type="AlphaFoldDB" id="A0A4R7K2D4"/>
<dbReference type="Proteomes" id="UP000294749">
    <property type="component" value="Unassembled WGS sequence"/>
</dbReference>
<reference evidence="1 2" key="1">
    <citation type="submission" date="2019-03" db="EMBL/GenBank/DDBJ databases">
        <title>Genomic Encyclopedia of Archaeal and Bacterial Type Strains, Phase II (KMG-II): from individual species to whole genera.</title>
        <authorList>
            <person name="Goeker M."/>
        </authorList>
    </citation>
    <scope>NUCLEOTIDE SEQUENCE [LARGE SCALE GENOMIC DNA]</scope>
    <source>
        <strain evidence="1 2">DSM 25233</strain>
    </source>
</reference>
<dbReference type="Pfam" id="PF11294">
    <property type="entry name" value="DUF3095"/>
    <property type="match status" value="1"/>
</dbReference>
<comment type="caution">
    <text evidence="1">The sequence shown here is derived from an EMBL/GenBank/DDBJ whole genome shotgun (WGS) entry which is preliminary data.</text>
</comment>
<accession>A0A4R7K2D4</accession>
<dbReference type="RefSeq" id="WP_133687410.1">
    <property type="nucleotide sequence ID" value="NZ_SOAY01000011.1"/>
</dbReference>
<evidence type="ECO:0000313" key="1">
    <source>
        <dbReference type="EMBL" id="TDT45042.1"/>
    </source>
</evidence>